<dbReference type="EMBL" id="KI657465">
    <property type="protein sequence ID" value="ETN86977.1"/>
    <property type="molecule type" value="Genomic_DNA"/>
</dbReference>
<name>W2U0Y6_NECAM</name>
<keyword evidence="2" id="KW-1185">Reference proteome</keyword>
<dbReference type="AlphaFoldDB" id="W2U0Y6"/>
<protein>
    <submittedName>
        <fullName evidence="1">Uncharacterized protein</fullName>
    </submittedName>
</protein>
<dbReference type="Proteomes" id="UP000053676">
    <property type="component" value="Unassembled WGS sequence"/>
</dbReference>
<dbReference type="KEGG" id="nai:NECAME_16014"/>
<accession>W2U0Y6</accession>
<sequence>MKKAEKKKQDWKQNGVVEETNQYYSILHSLLIHASFFYGIRNLRCNPKKECVCAAKVWFYKCLCDVTHLIPSPRRDVP</sequence>
<reference evidence="2" key="1">
    <citation type="journal article" date="2014" name="Nat. Genet.">
        <title>Genome of the human hookworm Necator americanus.</title>
        <authorList>
            <person name="Tang Y.T."/>
            <person name="Gao X."/>
            <person name="Rosa B.A."/>
            <person name="Abubucker S."/>
            <person name="Hallsworth-Pepin K."/>
            <person name="Martin J."/>
            <person name="Tyagi R."/>
            <person name="Heizer E."/>
            <person name="Zhang X."/>
            <person name="Bhonagiri-Palsikar V."/>
            <person name="Minx P."/>
            <person name="Warren W.C."/>
            <person name="Wang Q."/>
            <person name="Zhan B."/>
            <person name="Hotez P.J."/>
            <person name="Sternberg P.W."/>
            <person name="Dougall A."/>
            <person name="Gaze S.T."/>
            <person name="Mulvenna J."/>
            <person name="Sotillo J."/>
            <person name="Ranganathan S."/>
            <person name="Rabelo E.M."/>
            <person name="Wilson R.K."/>
            <person name="Felgner P.L."/>
            <person name="Bethony J."/>
            <person name="Hawdon J.M."/>
            <person name="Gasser R.B."/>
            <person name="Loukas A."/>
            <person name="Mitreva M."/>
        </authorList>
    </citation>
    <scope>NUCLEOTIDE SEQUENCE [LARGE SCALE GENOMIC DNA]</scope>
</reference>
<gene>
    <name evidence="1" type="ORF">NECAME_16014</name>
</gene>
<evidence type="ECO:0000313" key="1">
    <source>
        <dbReference type="EMBL" id="ETN86977.1"/>
    </source>
</evidence>
<proteinExistence type="predicted"/>
<evidence type="ECO:0000313" key="2">
    <source>
        <dbReference type="Proteomes" id="UP000053676"/>
    </source>
</evidence>
<organism evidence="1 2">
    <name type="scientific">Necator americanus</name>
    <name type="common">Human hookworm</name>
    <dbReference type="NCBI Taxonomy" id="51031"/>
    <lineage>
        <taxon>Eukaryota</taxon>
        <taxon>Metazoa</taxon>
        <taxon>Ecdysozoa</taxon>
        <taxon>Nematoda</taxon>
        <taxon>Chromadorea</taxon>
        <taxon>Rhabditida</taxon>
        <taxon>Rhabditina</taxon>
        <taxon>Rhabditomorpha</taxon>
        <taxon>Strongyloidea</taxon>
        <taxon>Ancylostomatidae</taxon>
        <taxon>Bunostominae</taxon>
        <taxon>Necator</taxon>
    </lineage>
</organism>